<dbReference type="AlphaFoldDB" id="A0A2A9DLR7"/>
<comment type="catalytic activity">
    <reaction evidence="12">
        <text>Adds an alpha-D-arabinofuranosyl group from trans,octacis-decaprenylphospho-beta-D-arabinofuranose at the 5-O-position of the eighth, tenth and twelfth galactofuranose unit of the galactofuranan chain of [beta-D-galactofuranosyl-(1-&gt;5)-beta-D-galactofuranosyl-(1-&gt;6)]14-beta-D-galactofuranosyl-(1-&gt;5)-beta-D-galactofuranosyl-(1-&gt;4)-alpha-L-rhamnopyranosyl-(1-&gt;3)-N-acetyl-alpha-D-glucosaminyl-diphospho-trans,octacis-decaprenol.</text>
        <dbReference type="EC" id="2.4.2.46"/>
    </reaction>
</comment>
<comment type="caution">
    <text evidence="16">The sequence shown here is derived from an EMBL/GenBank/DDBJ whole genome shotgun (WGS) entry which is preliminary data.</text>
</comment>
<evidence type="ECO:0000256" key="8">
    <source>
        <dbReference type="ARBA" id="ARBA00022692"/>
    </source>
</evidence>
<evidence type="ECO:0000313" key="17">
    <source>
        <dbReference type="Proteomes" id="UP000221653"/>
    </source>
</evidence>
<evidence type="ECO:0000256" key="4">
    <source>
        <dbReference type="ARBA" id="ARBA00012037"/>
    </source>
</evidence>
<feature type="transmembrane region" description="Helical" evidence="13">
    <location>
        <begin position="190"/>
        <end position="207"/>
    </location>
</feature>
<dbReference type="GO" id="GO:0044038">
    <property type="term" value="P:cell wall macromolecule biosynthetic process"/>
    <property type="evidence" value="ECO:0007669"/>
    <property type="project" value="InterPro"/>
</dbReference>
<sequence length="643" mass="70354">MSDRCAKLLSMDLHSATKTPYRPDVLPAGKSIAAMFASGLGGGFVAFVGWWLLKQVELPAFNTSMVTRAVATAGTVLLAVVAIALCTWWLWPSPQSKVQKIISYPVLYMVPPAMVVTTLAIPLSATDFYLEGLQVDQGFRTQFLTRMTDTAALADMNYANMPTYYPALWFWAAGRFANVFGLAGWEVFQPWAIVSIAAASGLLTPLWQRLCGSLPAAVGISIVTTAITLVMSAEEPYAAIIAMGVPAITVMARSALDGGWLSTIGIAIFLGFSAMHYTLFTGAVAISIVILAAVVTFLFMKSWRPILHLAVIGFGSIAIALISWGPYIFDVLSGRPRSGATAMHFLPESGTTMPLPFLAPSVIGVLCLVGLVYLIVKFRQPDVRTMAISLVCFYLWALLSMLATLAGTTLLGFRLEILVTLQLATAGILGMIQIYLSWRAEWTAKVSQVVSVLLVVGLGGAVLQYVQQIPSRLETAIDLAYSETGLDGQRADRYAPDIAKHYPAVHDKLVELGYPANQTIVLSDETRLFSFYPYFGFQAFTSHYANPLGEFDDRNAAIEELAKTSWDTPGEFTEAVDKLRWEPMDAFVFRGKVGEPYKYHLAEDIYPNQPNVRYRAIFFNPDAFGAEWTQKQVGPFVVVARNK</sequence>
<dbReference type="Pfam" id="PF12250">
    <property type="entry name" value="AftA_N"/>
    <property type="match status" value="1"/>
</dbReference>
<feature type="domain" description="Arabinofuranosyltransferase AftA N-terminal" evidence="15">
    <location>
        <begin position="35"/>
        <end position="452"/>
    </location>
</feature>
<evidence type="ECO:0000256" key="11">
    <source>
        <dbReference type="ARBA" id="ARBA00033184"/>
    </source>
</evidence>
<dbReference type="InterPro" id="IPR020963">
    <property type="entry name" value="ArabinofuranosylTrfase_AftA_N"/>
</dbReference>
<comment type="similarity">
    <text evidence="3">Belongs to the glycosyltransferase 85 family.</text>
</comment>
<name>A0A2A9DLR7_9CORY</name>
<dbReference type="GO" id="GO:0016757">
    <property type="term" value="F:glycosyltransferase activity"/>
    <property type="evidence" value="ECO:0007669"/>
    <property type="project" value="InterPro"/>
</dbReference>
<keyword evidence="7 16" id="KW-0808">Transferase</keyword>
<feature type="transmembrane region" description="Helical" evidence="13">
    <location>
        <begin position="213"/>
        <end position="230"/>
    </location>
</feature>
<gene>
    <name evidence="16" type="ORF">ATK06_0613</name>
</gene>
<feature type="transmembrane region" description="Helical" evidence="13">
    <location>
        <begin position="417"/>
        <end position="436"/>
    </location>
</feature>
<feature type="transmembrane region" description="Helical" evidence="13">
    <location>
        <begin position="32"/>
        <end position="53"/>
    </location>
</feature>
<evidence type="ECO:0000256" key="6">
    <source>
        <dbReference type="ARBA" id="ARBA00022475"/>
    </source>
</evidence>
<feature type="transmembrane region" description="Helical" evidence="13">
    <location>
        <begin position="276"/>
        <end position="299"/>
    </location>
</feature>
<dbReference type="Proteomes" id="UP000221653">
    <property type="component" value="Unassembled WGS sequence"/>
</dbReference>
<evidence type="ECO:0000313" key="16">
    <source>
        <dbReference type="EMBL" id="PFG27543.1"/>
    </source>
</evidence>
<dbReference type="GO" id="GO:0045227">
    <property type="term" value="P:capsule polysaccharide biosynthetic process"/>
    <property type="evidence" value="ECO:0007669"/>
    <property type="project" value="UniProtKB-UniPathway"/>
</dbReference>
<dbReference type="EMBL" id="PDJF01000001">
    <property type="protein sequence ID" value="PFG27543.1"/>
    <property type="molecule type" value="Genomic_DNA"/>
</dbReference>
<feature type="transmembrane region" description="Helical" evidence="13">
    <location>
        <begin position="448"/>
        <end position="466"/>
    </location>
</feature>
<protein>
    <recommendedName>
        <fullName evidence="5">Galactan 5-O-arabinofuranosyltransferase</fullName>
        <ecNumber evidence="4">2.4.2.46</ecNumber>
    </recommendedName>
    <alternativeName>
        <fullName evidence="11">Arabinofuranosyltransferase AftA</fullName>
    </alternativeName>
</protein>
<evidence type="ECO:0000256" key="5">
    <source>
        <dbReference type="ARBA" id="ARBA00020482"/>
    </source>
</evidence>
<dbReference type="EC" id="2.4.2.46" evidence="4"/>
<keyword evidence="8 13" id="KW-0812">Transmembrane</keyword>
<evidence type="ECO:0000256" key="2">
    <source>
        <dbReference type="ARBA" id="ARBA00004776"/>
    </source>
</evidence>
<comment type="pathway">
    <text evidence="2">Cell wall biogenesis; cell wall polysaccharide biosynthesis.</text>
</comment>
<feature type="transmembrane region" description="Helical" evidence="13">
    <location>
        <begin position="102"/>
        <end position="123"/>
    </location>
</feature>
<reference evidence="16 17" key="1">
    <citation type="submission" date="2017-10" db="EMBL/GenBank/DDBJ databases">
        <title>Sequencing the genomes of 1000 actinobacteria strains.</title>
        <authorList>
            <person name="Klenk H.-P."/>
        </authorList>
    </citation>
    <scope>NUCLEOTIDE SEQUENCE [LARGE SCALE GENOMIC DNA]</scope>
    <source>
        <strain evidence="16 17">DSM 20688</strain>
    </source>
</reference>
<evidence type="ECO:0000256" key="9">
    <source>
        <dbReference type="ARBA" id="ARBA00022989"/>
    </source>
</evidence>
<accession>A0A2A9DLR7</accession>
<evidence type="ECO:0000259" key="15">
    <source>
        <dbReference type="Pfam" id="PF12250"/>
    </source>
</evidence>
<comment type="subcellular location">
    <subcellularLocation>
        <location evidence="1">Cell membrane</location>
        <topology evidence="1">Multi-pass membrane protein</topology>
    </subcellularLocation>
</comment>
<evidence type="ECO:0000256" key="1">
    <source>
        <dbReference type="ARBA" id="ARBA00004651"/>
    </source>
</evidence>
<dbReference type="GO" id="GO:0005886">
    <property type="term" value="C:plasma membrane"/>
    <property type="evidence" value="ECO:0007669"/>
    <property type="project" value="UniProtKB-SubCell"/>
</dbReference>
<evidence type="ECO:0000256" key="12">
    <source>
        <dbReference type="ARBA" id="ARBA00034030"/>
    </source>
</evidence>
<feature type="transmembrane region" description="Helical" evidence="13">
    <location>
        <begin position="357"/>
        <end position="376"/>
    </location>
</feature>
<feature type="domain" description="Arabinofuranosyltransferase AftA C-terminal" evidence="14">
    <location>
        <begin position="469"/>
        <end position="641"/>
    </location>
</feature>
<evidence type="ECO:0000256" key="7">
    <source>
        <dbReference type="ARBA" id="ARBA00022679"/>
    </source>
</evidence>
<proteinExistence type="inferred from homology"/>
<feature type="transmembrane region" description="Helical" evidence="13">
    <location>
        <begin position="306"/>
        <end position="329"/>
    </location>
</feature>
<evidence type="ECO:0000256" key="3">
    <source>
        <dbReference type="ARBA" id="ARBA00009655"/>
    </source>
</evidence>
<dbReference type="Pfam" id="PF12249">
    <property type="entry name" value="AftA_C"/>
    <property type="match status" value="1"/>
</dbReference>
<keyword evidence="17" id="KW-1185">Reference proteome</keyword>
<organism evidence="16 17">
    <name type="scientific">Corynebacterium renale</name>
    <dbReference type="NCBI Taxonomy" id="1724"/>
    <lineage>
        <taxon>Bacteria</taxon>
        <taxon>Bacillati</taxon>
        <taxon>Actinomycetota</taxon>
        <taxon>Actinomycetes</taxon>
        <taxon>Mycobacteriales</taxon>
        <taxon>Corynebacteriaceae</taxon>
        <taxon>Corynebacterium</taxon>
    </lineage>
</organism>
<dbReference type="InterPro" id="IPR020959">
    <property type="entry name" value="ArabinofuranosylTrfase_AftA_C"/>
</dbReference>
<feature type="transmembrane region" description="Helical" evidence="13">
    <location>
        <begin position="388"/>
        <end position="411"/>
    </location>
</feature>
<evidence type="ECO:0000256" key="13">
    <source>
        <dbReference type="SAM" id="Phobius"/>
    </source>
</evidence>
<dbReference type="STRING" id="1724.GCA_001044175_00130"/>
<keyword evidence="9 13" id="KW-1133">Transmembrane helix</keyword>
<evidence type="ECO:0000256" key="10">
    <source>
        <dbReference type="ARBA" id="ARBA00023136"/>
    </source>
</evidence>
<dbReference type="UniPathway" id="UPA00963"/>
<feature type="transmembrane region" description="Helical" evidence="13">
    <location>
        <begin position="65"/>
        <end position="90"/>
    </location>
</feature>
<evidence type="ECO:0000259" key="14">
    <source>
        <dbReference type="Pfam" id="PF12249"/>
    </source>
</evidence>
<keyword evidence="10 13" id="KW-0472">Membrane</keyword>
<keyword evidence="6" id="KW-1003">Cell membrane</keyword>